<dbReference type="InterPro" id="IPR025662">
    <property type="entry name" value="Sigma_54_int_dom_ATP-bd_1"/>
</dbReference>
<gene>
    <name evidence="9" type="ORF">IG3_06193</name>
</gene>
<dbReference type="SUPFAM" id="SSF55785">
    <property type="entry name" value="PYP-like sensor domain (PAS domain)"/>
    <property type="match status" value="1"/>
</dbReference>
<evidence type="ECO:0000256" key="4">
    <source>
        <dbReference type="ARBA" id="ARBA00022741"/>
    </source>
</evidence>
<dbReference type="HOGENOM" id="CLU_625067_0_0_9"/>
<dbReference type="GO" id="GO:0006355">
    <property type="term" value="P:regulation of DNA-templated transcription"/>
    <property type="evidence" value="ECO:0007669"/>
    <property type="project" value="InterPro"/>
</dbReference>
<evidence type="ECO:0000259" key="6">
    <source>
        <dbReference type="PROSITE" id="PS50045"/>
    </source>
</evidence>
<dbReference type="InterPro" id="IPR001020">
    <property type="entry name" value="PTS_HPr_His_P_site"/>
</dbReference>
<proteinExistence type="predicted"/>
<dbReference type="InterPro" id="IPR035965">
    <property type="entry name" value="PAS-like_dom_sf"/>
</dbReference>
<dbReference type="PROSITE" id="PS50045">
    <property type="entry name" value="SIGMA54_INTERACT_4"/>
    <property type="match status" value="1"/>
</dbReference>
<evidence type="ECO:0000313" key="9">
    <source>
        <dbReference type="EMBL" id="EJV73734.1"/>
    </source>
</evidence>
<reference evidence="9 10" key="1">
    <citation type="submission" date="2012-04" db="EMBL/GenBank/DDBJ databases">
        <title>The Genome Sequence of Bacillus cereus HuA2-1.</title>
        <authorList>
            <consortium name="The Broad Institute Genome Sequencing Platform"/>
            <consortium name="The Broad Institute Genome Sequencing Center for Infectious Disease"/>
            <person name="Feldgarden M."/>
            <person name="Van der Auwera G.A."/>
            <person name="Mahillon J."/>
            <person name="Duprez V."/>
            <person name="Timmery S."/>
            <person name="Mattelet C."/>
            <person name="Dierick K."/>
            <person name="Sun M."/>
            <person name="Yu Z."/>
            <person name="Zhu L."/>
            <person name="Hu X."/>
            <person name="Shank E.B."/>
            <person name="Swiecicka I."/>
            <person name="Hansen B.M."/>
            <person name="Andrup L."/>
            <person name="Young S.K."/>
            <person name="Zeng Q."/>
            <person name="Gargeya S."/>
            <person name="Fitzgerald M."/>
            <person name="Haas B."/>
            <person name="Abouelleil A."/>
            <person name="Alvarado L."/>
            <person name="Arachchi H.M."/>
            <person name="Berlin A."/>
            <person name="Chapman S.B."/>
            <person name="Goldberg J."/>
            <person name="Griggs A."/>
            <person name="Gujja S."/>
            <person name="Hansen M."/>
            <person name="Howarth C."/>
            <person name="Imamovic A."/>
            <person name="Larimer J."/>
            <person name="McCowen C."/>
            <person name="Montmayeur A."/>
            <person name="Murphy C."/>
            <person name="Neiman D."/>
            <person name="Pearson M."/>
            <person name="Priest M."/>
            <person name="Roberts A."/>
            <person name="Saif S."/>
            <person name="Shea T."/>
            <person name="Sisk P."/>
            <person name="Sykes S."/>
            <person name="Wortman J."/>
            <person name="Nusbaum C."/>
            <person name="Birren B."/>
        </authorList>
    </citation>
    <scope>NUCLEOTIDE SEQUENCE [LARGE SCALE GENOMIC DNA]</scope>
    <source>
        <strain evidence="9 10">HuA2-1</strain>
    </source>
</reference>
<keyword evidence="3" id="KW-0762">Sugar transport</keyword>
<dbReference type="Pfam" id="PF00381">
    <property type="entry name" value="PTS-HPr"/>
    <property type="match status" value="1"/>
</dbReference>
<dbReference type="AlphaFoldDB" id="J9B4V1"/>
<dbReference type="InterPro" id="IPR000032">
    <property type="entry name" value="HPr-like"/>
</dbReference>
<dbReference type="Gene3D" id="3.40.50.300">
    <property type="entry name" value="P-loop containing nucleotide triphosphate hydrolases"/>
    <property type="match status" value="1"/>
</dbReference>
<dbReference type="Pfam" id="PF13426">
    <property type="entry name" value="PAS_9"/>
    <property type="match status" value="1"/>
</dbReference>
<evidence type="ECO:0000313" key="10">
    <source>
        <dbReference type="Proteomes" id="UP000004136"/>
    </source>
</evidence>
<keyword evidence="5" id="KW-0067">ATP-binding</keyword>
<dbReference type="InterPro" id="IPR000014">
    <property type="entry name" value="PAS"/>
</dbReference>
<dbReference type="Pfam" id="PF00158">
    <property type="entry name" value="Sigma54_activat"/>
    <property type="match status" value="1"/>
</dbReference>
<keyword evidence="3" id="KW-0813">Transport</keyword>
<dbReference type="InterPro" id="IPR035895">
    <property type="entry name" value="HPr-like_sf"/>
</dbReference>
<dbReference type="InterPro" id="IPR002078">
    <property type="entry name" value="Sigma_54_int"/>
</dbReference>
<feature type="domain" description="Sigma-54 factor interaction" evidence="6">
    <location>
        <begin position="368"/>
        <end position="452"/>
    </location>
</feature>
<dbReference type="InterPro" id="IPR027417">
    <property type="entry name" value="P-loop_NTPase"/>
</dbReference>
<dbReference type="SUPFAM" id="SSF55594">
    <property type="entry name" value="HPr-like"/>
    <property type="match status" value="1"/>
</dbReference>
<feature type="domain" description="PAS" evidence="7">
    <location>
        <begin position="116"/>
        <end position="171"/>
    </location>
</feature>
<evidence type="ECO:0000256" key="2">
    <source>
        <dbReference type="ARBA" id="ARBA00020422"/>
    </source>
</evidence>
<sequence length="452" mass="51344">MYFYACIIMEWGLIMQRIEINIHTTNGLHVRAAAILIAKLSITIKDKCILQKIHISYKGKKYPITSLLSIASLKIKKGDKVSIQFEEEVKMIKNYLEEEKVNYIEQNQTDHLLLENSIAIEEILSNLSNGLVVVNKENLITYVNNEGGKLLGIPVGKLLNERADLVIPHSRLHHALQTGKKEIAQRQVLGKKIIITSRTPIILNQNIVGAVALFQDISTAEELIKELKKVKELKKQLEFIMHSVKDLIALTDSKGNFIYYNPEMAEFFKSVDNPNKVQYIFGIKKWELCIESQKCILKLLDFKRGNSYIAKLSPILVEEKLCGTILKMNPFHETQSLLDQLTREKKRIKYLESELSKYKKLNDSFPDIIGSSDTLMETLSIANKVEKSDSTILITGESGTGKELIAKSIHKAGFRKDKPFIRVNCAAISPNLIESELFGSDMTKEHSLEHFT</sequence>
<accession>J9B4V1</accession>
<dbReference type="EMBL" id="AHDV01000065">
    <property type="protein sequence ID" value="EJV73734.1"/>
    <property type="molecule type" value="Genomic_DNA"/>
</dbReference>
<dbReference type="Proteomes" id="UP000004136">
    <property type="component" value="Unassembled WGS sequence"/>
</dbReference>
<dbReference type="Gene3D" id="3.30.1340.10">
    <property type="entry name" value="HPr-like"/>
    <property type="match status" value="1"/>
</dbReference>
<comment type="function">
    <text evidence="1">General (non sugar-specific) component of the phosphoenolpyruvate-dependent sugar phosphotransferase system (sugar PTS). This major carbohydrate active-transport system catalyzes the phosphorylation of incoming sugar substrates concomitantly with their translocation across the cell membrane. The phosphoryl group from phosphoenolpyruvate (PEP) is transferred to the phosphoryl carrier protein HPr by enzyme I. Phospho-HPr then transfers it to the PTS EIIA domain.</text>
</comment>
<dbReference type="PANTHER" id="PTHR32071:SF57">
    <property type="entry name" value="C4-DICARBOXYLATE TRANSPORT TRANSCRIPTIONAL REGULATORY PROTEIN DCTD"/>
    <property type="match status" value="1"/>
</dbReference>
<dbReference type="Gene3D" id="3.30.450.20">
    <property type="entry name" value="PAS domain"/>
    <property type="match status" value="1"/>
</dbReference>
<dbReference type="PROSITE" id="PS00369">
    <property type="entry name" value="PTS_HPR_HIS"/>
    <property type="match status" value="1"/>
</dbReference>
<keyword evidence="4" id="KW-0547">Nucleotide-binding</keyword>
<name>J9B4V1_BACCE</name>
<evidence type="ECO:0000256" key="5">
    <source>
        <dbReference type="ARBA" id="ARBA00022840"/>
    </source>
</evidence>
<dbReference type="CDD" id="cd00009">
    <property type="entry name" value="AAA"/>
    <property type="match status" value="1"/>
</dbReference>
<protein>
    <recommendedName>
        <fullName evidence="2">Phosphocarrier protein HPr</fullName>
    </recommendedName>
</protein>
<comment type="caution">
    <text evidence="9">The sequence shown here is derived from an EMBL/GenBank/DDBJ whole genome shotgun (WGS) entry which is preliminary data.</text>
</comment>
<dbReference type="PANTHER" id="PTHR32071">
    <property type="entry name" value="TRANSCRIPTIONAL REGULATORY PROTEIN"/>
    <property type="match status" value="1"/>
</dbReference>
<dbReference type="PROSITE" id="PS50112">
    <property type="entry name" value="PAS"/>
    <property type="match status" value="1"/>
</dbReference>
<dbReference type="PROSITE" id="PS51350">
    <property type="entry name" value="PTS_HPR_DOM"/>
    <property type="match status" value="1"/>
</dbReference>
<evidence type="ECO:0000259" key="7">
    <source>
        <dbReference type="PROSITE" id="PS50112"/>
    </source>
</evidence>
<evidence type="ECO:0000259" key="8">
    <source>
        <dbReference type="PROSITE" id="PS51350"/>
    </source>
</evidence>
<dbReference type="PROSITE" id="PS00675">
    <property type="entry name" value="SIGMA54_INTERACT_1"/>
    <property type="match status" value="1"/>
</dbReference>
<evidence type="ECO:0000256" key="1">
    <source>
        <dbReference type="ARBA" id="ARBA00003681"/>
    </source>
</evidence>
<dbReference type="GO" id="GO:0005524">
    <property type="term" value="F:ATP binding"/>
    <property type="evidence" value="ECO:0007669"/>
    <property type="project" value="UniProtKB-KW"/>
</dbReference>
<dbReference type="SUPFAM" id="SSF52540">
    <property type="entry name" value="P-loop containing nucleoside triphosphate hydrolases"/>
    <property type="match status" value="1"/>
</dbReference>
<dbReference type="PATRIC" id="fig|1053201.3.peg.6341"/>
<feature type="domain" description="HPr" evidence="8">
    <location>
        <begin position="15"/>
        <end position="116"/>
    </location>
</feature>
<dbReference type="SMART" id="SM00091">
    <property type="entry name" value="PAS"/>
    <property type="match status" value="2"/>
</dbReference>
<evidence type="ECO:0000256" key="3">
    <source>
        <dbReference type="ARBA" id="ARBA00022597"/>
    </source>
</evidence>
<organism evidence="9 10">
    <name type="scientific">Bacillus cereus HuA2-1</name>
    <dbReference type="NCBI Taxonomy" id="1053201"/>
    <lineage>
        <taxon>Bacteria</taxon>
        <taxon>Bacillati</taxon>
        <taxon>Bacillota</taxon>
        <taxon>Bacilli</taxon>
        <taxon>Bacillales</taxon>
        <taxon>Bacillaceae</taxon>
        <taxon>Bacillus</taxon>
        <taxon>Bacillus cereus group</taxon>
    </lineage>
</organism>